<evidence type="ECO:0000313" key="4">
    <source>
        <dbReference type="Proteomes" id="UP000320333"/>
    </source>
</evidence>
<dbReference type="STRING" id="246404.A0A507F349"/>
<keyword evidence="4" id="KW-1185">Reference proteome</keyword>
<dbReference type="Gene3D" id="3.10.20.90">
    <property type="entry name" value="Phosphatidylinositol 3-kinase Catalytic Subunit, Chain A, domain 1"/>
    <property type="match status" value="1"/>
</dbReference>
<evidence type="ECO:0000313" key="3">
    <source>
        <dbReference type="EMBL" id="TPX70115.1"/>
    </source>
</evidence>
<dbReference type="OrthoDB" id="1043111at2759"/>
<name>A0A507F349_9FUNG</name>
<evidence type="ECO:0000256" key="1">
    <source>
        <dbReference type="SAM" id="MobiDB-lite"/>
    </source>
</evidence>
<feature type="domain" description="UBL3-like ubiquitin" evidence="2">
    <location>
        <begin position="40"/>
        <end position="147"/>
    </location>
</feature>
<dbReference type="Pfam" id="PF13881">
    <property type="entry name" value="Rad60-SLD_2"/>
    <property type="match status" value="1"/>
</dbReference>
<proteinExistence type="predicted"/>
<dbReference type="EMBL" id="QEAP01000294">
    <property type="protein sequence ID" value="TPX70115.1"/>
    <property type="molecule type" value="Genomic_DNA"/>
</dbReference>
<sequence length="150" mass="15653">MDEVQTTPSDANATQTGLNNAAASASKSPSATVYKVPDNQICVRLLLINGQKTDLLFAPSDSIEAVKARIFSGWPSDWTGEAPETAANLRVLLRGKFLEPTSTLADAKFPVGQITTCHLLVKNGAVPDASSPATATAPKEPSAGCRCAIL</sequence>
<dbReference type="AlphaFoldDB" id="A0A507F349"/>
<dbReference type="InterPro" id="IPR039540">
    <property type="entry name" value="UBL3-like_ubiquitin_dom"/>
</dbReference>
<dbReference type="Proteomes" id="UP000320333">
    <property type="component" value="Unassembled WGS sequence"/>
</dbReference>
<dbReference type="PANTHER" id="PTHR13169:SF0">
    <property type="entry name" value="UBIQUITIN-LIKE PROTEIN 3"/>
    <property type="match status" value="1"/>
</dbReference>
<accession>A0A507F349</accession>
<dbReference type="InterPro" id="IPR029071">
    <property type="entry name" value="Ubiquitin-like_domsf"/>
</dbReference>
<dbReference type="InterPro" id="IPR040015">
    <property type="entry name" value="UBL3-like"/>
</dbReference>
<dbReference type="SUPFAM" id="SSF54236">
    <property type="entry name" value="Ubiquitin-like"/>
    <property type="match status" value="1"/>
</dbReference>
<reference evidence="3 4" key="1">
    <citation type="journal article" date="2019" name="Sci. Rep.">
        <title>Comparative genomics of chytrid fungi reveal insights into the obligate biotrophic and pathogenic lifestyle of Synchytrium endobioticum.</title>
        <authorList>
            <person name="van de Vossenberg B.T.L.H."/>
            <person name="Warris S."/>
            <person name="Nguyen H.D.T."/>
            <person name="van Gent-Pelzer M.P.E."/>
            <person name="Joly D.L."/>
            <person name="van de Geest H.C."/>
            <person name="Bonants P.J.M."/>
            <person name="Smith D.S."/>
            <person name="Levesque C.A."/>
            <person name="van der Lee T.A.J."/>
        </authorList>
    </citation>
    <scope>NUCLEOTIDE SEQUENCE [LARGE SCALE GENOMIC DNA]</scope>
    <source>
        <strain evidence="3 4">CBS 675.73</strain>
    </source>
</reference>
<evidence type="ECO:0000259" key="2">
    <source>
        <dbReference type="Pfam" id="PF13881"/>
    </source>
</evidence>
<gene>
    <name evidence="3" type="ORF">CcCBS67573_g06629</name>
</gene>
<organism evidence="3 4">
    <name type="scientific">Chytriomyces confervae</name>
    <dbReference type="NCBI Taxonomy" id="246404"/>
    <lineage>
        <taxon>Eukaryota</taxon>
        <taxon>Fungi</taxon>
        <taxon>Fungi incertae sedis</taxon>
        <taxon>Chytridiomycota</taxon>
        <taxon>Chytridiomycota incertae sedis</taxon>
        <taxon>Chytridiomycetes</taxon>
        <taxon>Chytridiales</taxon>
        <taxon>Chytriomycetaceae</taxon>
        <taxon>Chytriomyces</taxon>
    </lineage>
</organism>
<feature type="compositionally biased region" description="Polar residues" evidence="1">
    <location>
        <begin position="1"/>
        <end position="19"/>
    </location>
</feature>
<comment type="caution">
    <text evidence="3">The sequence shown here is derived from an EMBL/GenBank/DDBJ whole genome shotgun (WGS) entry which is preliminary data.</text>
</comment>
<protein>
    <recommendedName>
        <fullName evidence="2">UBL3-like ubiquitin domain-containing protein</fullName>
    </recommendedName>
</protein>
<dbReference type="PANTHER" id="PTHR13169">
    <property type="entry name" value="UBIQUITIN-LIKE PROTEIN 3 HCG-1 PROTEIN"/>
    <property type="match status" value="1"/>
</dbReference>
<feature type="region of interest" description="Disordered" evidence="1">
    <location>
        <begin position="1"/>
        <end position="23"/>
    </location>
</feature>